<keyword evidence="5" id="KW-1185">Reference proteome</keyword>
<keyword evidence="3" id="KW-0996">Nickel insertion</keyword>
<organism evidence="4 5">
    <name type="scientific">Neptunicoccus cionae</name>
    <dbReference type="NCBI Taxonomy" id="2035344"/>
    <lineage>
        <taxon>Bacteria</taxon>
        <taxon>Pseudomonadati</taxon>
        <taxon>Pseudomonadota</taxon>
        <taxon>Alphaproteobacteria</taxon>
        <taxon>Rhodobacterales</taxon>
        <taxon>Paracoccaceae</taxon>
        <taxon>Neptunicoccus</taxon>
    </lineage>
</organism>
<evidence type="ECO:0000313" key="4">
    <source>
        <dbReference type="EMBL" id="GGA28396.1"/>
    </source>
</evidence>
<evidence type="ECO:0000313" key="5">
    <source>
        <dbReference type="Proteomes" id="UP000628017"/>
    </source>
</evidence>
<dbReference type="Pfam" id="PF01774">
    <property type="entry name" value="UreD"/>
    <property type="match status" value="1"/>
</dbReference>
<protein>
    <recommendedName>
        <fullName evidence="3">Urease accessory protein UreD</fullName>
    </recommendedName>
</protein>
<dbReference type="InterPro" id="IPR002669">
    <property type="entry name" value="UreD"/>
</dbReference>
<comment type="subunit">
    <text evidence="3">UreD, UreF and UreG form a complex that acts as a GTP-hydrolysis-dependent molecular chaperone, activating the urease apoprotein by helping to assemble the nickel containing metallocenter of UreC. The UreE protein probably delivers the nickel.</text>
</comment>
<dbReference type="PANTHER" id="PTHR33643:SF1">
    <property type="entry name" value="UREASE ACCESSORY PROTEIN D"/>
    <property type="match status" value="1"/>
</dbReference>
<gene>
    <name evidence="3 4" type="primary">ureD</name>
    <name evidence="4" type="ORF">GCM10011498_31870</name>
</gene>
<comment type="similarity">
    <text evidence="1 3">Belongs to the UreD family.</text>
</comment>
<keyword evidence="3" id="KW-0963">Cytoplasm</keyword>
<dbReference type="HAMAP" id="MF_01384">
    <property type="entry name" value="UreD"/>
    <property type="match status" value="1"/>
</dbReference>
<reference evidence="4" key="1">
    <citation type="journal article" date="2014" name="Int. J. Syst. Evol. Microbiol.">
        <title>Complete genome sequence of Corynebacterium casei LMG S-19264T (=DSM 44701T), isolated from a smear-ripened cheese.</title>
        <authorList>
            <consortium name="US DOE Joint Genome Institute (JGI-PGF)"/>
            <person name="Walter F."/>
            <person name="Albersmeier A."/>
            <person name="Kalinowski J."/>
            <person name="Ruckert C."/>
        </authorList>
    </citation>
    <scope>NUCLEOTIDE SEQUENCE</scope>
    <source>
        <strain evidence="4">CGMCC 1.15880</strain>
    </source>
</reference>
<keyword evidence="2 3" id="KW-0143">Chaperone</keyword>
<reference evidence="4" key="2">
    <citation type="submission" date="2020-09" db="EMBL/GenBank/DDBJ databases">
        <authorList>
            <person name="Sun Q."/>
            <person name="Zhou Y."/>
        </authorList>
    </citation>
    <scope>NUCLEOTIDE SEQUENCE</scope>
    <source>
        <strain evidence="4">CGMCC 1.15880</strain>
    </source>
</reference>
<evidence type="ECO:0000256" key="2">
    <source>
        <dbReference type="ARBA" id="ARBA00023186"/>
    </source>
</evidence>
<dbReference type="GO" id="GO:0016151">
    <property type="term" value="F:nickel cation binding"/>
    <property type="evidence" value="ECO:0007669"/>
    <property type="project" value="UniProtKB-UniRule"/>
</dbReference>
<evidence type="ECO:0000256" key="3">
    <source>
        <dbReference type="HAMAP-Rule" id="MF_01384"/>
    </source>
</evidence>
<proteinExistence type="inferred from homology"/>
<comment type="caution">
    <text evidence="4">The sequence shown here is derived from an EMBL/GenBank/DDBJ whole genome shotgun (WGS) entry which is preliminary data.</text>
</comment>
<accession>A0A916R286</accession>
<dbReference type="EMBL" id="BMKA01000005">
    <property type="protein sequence ID" value="GGA28396.1"/>
    <property type="molecule type" value="Genomic_DNA"/>
</dbReference>
<comment type="subcellular location">
    <subcellularLocation>
        <location evidence="3">Cytoplasm</location>
    </subcellularLocation>
</comment>
<dbReference type="AlphaFoldDB" id="A0A916R286"/>
<comment type="function">
    <text evidence="3">Required for maturation of urease via the functional incorporation of the urease nickel metallocenter.</text>
</comment>
<dbReference type="GO" id="GO:0005737">
    <property type="term" value="C:cytoplasm"/>
    <property type="evidence" value="ECO:0007669"/>
    <property type="project" value="UniProtKB-SubCell"/>
</dbReference>
<sequence>MRADPSGRTGITDLRQSGALKLVFPRQLTNSAETILVNTAGGITGGDRYDLDIDVGAGAALSLTTQAAERAYRAQRGETGKVTTRITVQSGAQMNWLPQELILFERCALNRRLSIDLQGDARLLMVEPVVFGRAAMKEVLRDIHLYDRISITRDGRPLYLDAMKISGDAAARLARSAIANGAGAMASVLCVTPEIAANLSAVREMLPATAGASLIAPDTLVIRQLAQDSYMLRRSLMPLLEHLSQSPLPASWRL</sequence>
<evidence type="ECO:0000256" key="1">
    <source>
        <dbReference type="ARBA" id="ARBA00007177"/>
    </source>
</evidence>
<dbReference type="Proteomes" id="UP000628017">
    <property type="component" value="Unassembled WGS sequence"/>
</dbReference>
<dbReference type="PANTHER" id="PTHR33643">
    <property type="entry name" value="UREASE ACCESSORY PROTEIN D"/>
    <property type="match status" value="1"/>
</dbReference>
<name>A0A916R286_9RHOB</name>